<accession>A0A3R7J2S6</accession>
<reference evidence="8 9" key="1">
    <citation type="submission" date="2018-08" db="EMBL/GenBank/DDBJ databases">
        <title>Draft genome sequences of two Aspergillus turcosus clinical strains isolated from bronchoalveolar lavage fluid: one azole-susceptible and the other azole-resistant.</title>
        <authorList>
            <person name="Parent-Michaud M."/>
            <person name="Dufresne P.J."/>
            <person name="Fournier E."/>
            <person name="Martineau C."/>
            <person name="Moreira S."/>
            <person name="Perkins V."/>
            <person name="De Repentigny L."/>
            <person name="Dufresne S.F."/>
        </authorList>
    </citation>
    <scope>NUCLEOTIDE SEQUENCE [LARGE SCALE GENOMIC DNA]</scope>
    <source>
        <strain evidence="8">HMR AF 1038</strain>
    </source>
</reference>
<feature type="compositionally biased region" description="Polar residues" evidence="6">
    <location>
        <begin position="287"/>
        <end position="309"/>
    </location>
</feature>
<dbReference type="GO" id="GO:0005634">
    <property type="term" value="C:nucleus"/>
    <property type="evidence" value="ECO:0007669"/>
    <property type="project" value="UniProtKB-SubCell"/>
</dbReference>
<dbReference type="AlphaFoldDB" id="A0A3R7J2S6"/>
<dbReference type="EMBL" id="NIDN02000135">
    <property type="protein sequence ID" value="RLL95835.1"/>
    <property type="molecule type" value="Genomic_DNA"/>
</dbReference>
<dbReference type="InterPro" id="IPR036638">
    <property type="entry name" value="HLH_DNA-bd_sf"/>
</dbReference>
<feature type="region of interest" description="Disordered" evidence="6">
    <location>
        <begin position="382"/>
        <end position="508"/>
    </location>
</feature>
<feature type="compositionally biased region" description="Basic and acidic residues" evidence="6">
    <location>
        <begin position="423"/>
        <end position="433"/>
    </location>
</feature>
<comment type="subcellular location">
    <subcellularLocation>
        <location evidence="1">Nucleus</location>
    </subcellularLocation>
</comment>
<gene>
    <name evidence="8" type="ORF">CFD26_105110</name>
</gene>
<feature type="compositionally biased region" description="Basic and acidic residues" evidence="6">
    <location>
        <begin position="442"/>
        <end position="456"/>
    </location>
</feature>
<keyword evidence="9" id="KW-1185">Reference proteome</keyword>
<evidence type="ECO:0000256" key="3">
    <source>
        <dbReference type="ARBA" id="ARBA00023125"/>
    </source>
</evidence>
<evidence type="ECO:0000256" key="6">
    <source>
        <dbReference type="SAM" id="MobiDB-lite"/>
    </source>
</evidence>
<dbReference type="Gene3D" id="4.10.280.10">
    <property type="entry name" value="Helix-loop-helix DNA-binding domain"/>
    <property type="match status" value="1"/>
</dbReference>
<dbReference type="InterPro" id="IPR011598">
    <property type="entry name" value="bHLH_dom"/>
</dbReference>
<sequence>MVSIVSVTSPLARENITALESDRLLIEQLKAKPGGNKCTNKADEPQKAPRLYEAGYFTNSTADKRTESEKKNSICDPENLSPNIYGYLRHAHLASLSGLLEINKAAIVFEAFITIILQPVARWHITMNMKDPESHPGQSDTQLGPFGYSFLSPMDTPYEPAPAPPPGPALLDDNESNMLDNFFTTMNSSHFTDDFWLRNQPNKFLDPVNFEWSTELPPTFEGSTTSLGQPSLSHRGIEKSAIVPNNQGANSDILAAASMLYQNGMVGSDMNAGFGQQQFPSMPDLNFNHSISNGHGKTRQSNNHPSSKLPSAAHTRLPVGFHTSEMLFDVREPISAEQQASAKVRPLHWGSDVSFMDQGYIAPPDQPNEEERTKELLGNLECLEPQSSAANTRAPSPERTAGGYNTHWGESVGPVPLSSLQREYNHALDDYSHPKKRQRTSIKQEDDEHSDADSTRPRSRRSKSSASGKPRRTSNDTIRKPKLQQGGKAARENLTEEQKRNNHILSEQKRRNLIRQGFDDLCSLVPGLKGGGFSKSAMLTQAADWLEDILRGNEILKAQLAELKTMNGLVMPR</sequence>
<comment type="caution">
    <text evidence="8">The sequence shown here is derived from an EMBL/GenBank/DDBJ whole genome shotgun (WGS) entry which is preliminary data.</text>
</comment>
<dbReference type="Proteomes" id="UP000215289">
    <property type="component" value="Unassembled WGS sequence"/>
</dbReference>
<dbReference type="PANTHER" id="PTHR15741">
    <property type="entry name" value="BASIC HELIX-LOOP-HELIX ZIP TRANSCRIPTION FACTOR"/>
    <property type="match status" value="1"/>
</dbReference>
<keyword evidence="3" id="KW-0238">DNA-binding</keyword>
<dbReference type="STRING" id="1245748.A0A3R7J2S6"/>
<evidence type="ECO:0000256" key="5">
    <source>
        <dbReference type="ARBA" id="ARBA00023242"/>
    </source>
</evidence>
<dbReference type="GO" id="GO:0046983">
    <property type="term" value="F:protein dimerization activity"/>
    <property type="evidence" value="ECO:0007669"/>
    <property type="project" value="InterPro"/>
</dbReference>
<dbReference type="GO" id="GO:0000978">
    <property type="term" value="F:RNA polymerase II cis-regulatory region sequence-specific DNA binding"/>
    <property type="evidence" value="ECO:0007669"/>
    <property type="project" value="TreeGrafter"/>
</dbReference>
<dbReference type="Pfam" id="PF00010">
    <property type="entry name" value="HLH"/>
    <property type="match status" value="1"/>
</dbReference>
<keyword evidence="4" id="KW-0804">Transcription</keyword>
<feature type="compositionally biased region" description="Basic and acidic residues" evidence="6">
    <location>
        <begin position="489"/>
        <end position="508"/>
    </location>
</feature>
<proteinExistence type="predicted"/>
<feature type="compositionally biased region" description="Polar residues" evidence="6">
    <location>
        <begin position="385"/>
        <end position="394"/>
    </location>
</feature>
<evidence type="ECO:0000313" key="8">
    <source>
        <dbReference type="EMBL" id="RLL95835.1"/>
    </source>
</evidence>
<evidence type="ECO:0000256" key="1">
    <source>
        <dbReference type="ARBA" id="ARBA00004123"/>
    </source>
</evidence>
<evidence type="ECO:0000259" key="7">
    <source>
        <dbReference type="PROSITE" id="PS50888"/>
    </source>
</evidence>
<evidence type="ECO:0000256" key="4">
    <source>
        <dbReference type="ARBA" id="ARBA00023163"/>
    </source>
</evidence>
<feature type="domain" description="BHLH" evidence="7">
    <location>
        <begin position="498"/>
        <end position="549"/>
    </location>
</feature>
<evidence type="ECO:0000256" key="2">
    <source>
        <dbReference type="ARBA" id="ARBA00023015"/>
    </source>
</evidence>
<name>A0A3R7J2S6_9EURO</name>
<dbReference type="CDD" id="cd11404">
    <property type="entry name" value="bHLHzip_Mlx_like"/>
    <property type="match status" value="1"/>
</dbReference>
<dbReference type="InterPro" id="IPR052207">
    <property type="entry name" value="Max-like/E-box_TFs"/>
</dbReference>
<feature type="region of interest" description="Disordered" evidence="6">
    <location>
        <begin position="285"/>
        <end position="312"/>
    </location>
</feature>
<dbReference type="SUPFAM" id="SSF47459">
    <property type="entry name" value="HLH, helix-loop-helix DNA-binding domain"/>
    <property type="match status" value="1"/>
</dbReference>
<protein>
    <recommendedName>
        <fullName evidence="7">BHLH domain-containing protein</fullName>
    </recommendedName>
</protein>
<dbReference type="GO" id="GO:0000981">
    <property type="term" value="F:DNA-binding transcription factor activity, RNA polymerase II-specific"/>
    <property type="evidence" value="ECO:0007669"/>
    <property type="project" value="TreeGrafter"/>
</dbReference>
<keyword evidence="2" id="KW-0805">Transcription regulation</keyword>
<evidence type="ECO:0000313" key="9">
    <source>
        <dbReference type="Proteomes" id="UP000215289"/>
    </source>
</evidence>
<dbReference type="OrthoDB" id="5778525at2759"/>
<organism evidence="8 9">
    <name type="scientific">Aspergillus turcosus</name>
    <dbReference type="NCBI Taxonomy" id="1245748"/>
    <lineage>
        <taxon>Eukaryota</taxon>
        <taxon>Fungi</taxon>
        <taxon>Dikarya</taxon>
        <taxon>Ascomycota</taxon>
        <taxon>Pezizomycotina</taxon>
        <taxon>Eurotiomycetes</taxon>
        <taxon>Eurotiomycetidae</taxon>
        <taxon>Eurotiales</taxon>
        <taxon>Aspergillaceae</taxon>
        <taxon>Aspergillus</taxon>
        <taxon>Aspergillus subgen. Fumigati</taxon>
    </lineage>
</organism>
<dbReference type="PROSITE" id="PS50888">
    <property type="entry name" value="BHLH"/>
    <property type="match status" value="1"/>
</dbReference>
<keyword evidence="5" id="KW-0539">Nucleus</keyword>
<dbReference type="PANTHER" id="PTHR15741:SF27">
    <property type="entry name" value="TRANSCRIPTION FACTOR AP-4"/>
    <property type="match status" value="1"/>
</dbReference>